<evidence type="ECO:0000259" key="11">
    <source>
        <dbReference type="Pfam" id="PF02163"/>
    </source>
</evidence>
<proteinExistence type="inferred from homology"/>
<feature type="transmembrane region" description="Helical" evidence="10">
    <location>
        <begin position="444"/>
        <end position="467"/>
    </location>
</feature>
<reference evidence="12" key="2">
    <citation type="journal article" date="2022" name="Microbiol. Resour. Announc.">
        <title>Metagenome Sequencing to Explore Phylogenomics of Terrestrial Cyanobacteria.</title>
        <authorList>
            <person name="Ward R.D."/>
            <person name="Stajich J.E."/>
            <person name="Johansen J.R."/>
            <person name="Huntemann M."/>
            <person name="Clum A."/>
            <person name="Foster B."/>
            <person name="Foster B."/>
            <person name="Roux S."/>
            <person name="Palaniappan K."/>
            <person name="Varghese N."/>
            <person name="Mukherjee S."/>
            <person name="Reddy T.B.K."/>
            <person name="Daum C."/>
            <person name="Copeland A."/>
            <person name="Chen I.A."/>
            <person name="Ivanova N.N."/>
            <person name="Kyrpides N.C."/>
            <person name="Shapiro N."/>
            <person name="Eloe-Fadrosh E.A."/>
            <person name="Pietrasiak N."/>
        </authorList>
    </citation>
    <scope>NUCLEOTIDE SEQUENCE</scope>
    <source>
        <strain evidence="12">UHER 2000/2452</strain>
    </source>
</reference>
<name>A0A951QGK6_9CYAN</name>
<evidence type="ECO:0000256" key="9">
    <source>
        <dbReference type="ARBA" id="ARBA00023136"/>
    </source>
</evidence>
<feature type="transmembrane region" description="Helical" evidence="10">
    <location>
        <begin position="294"/>
        <end position="313"/>
    </location>
</feature>
<feature type="transmembrane region" description="Helical" evidence="10">
    <location>
        <begin position="59"/>
        <end position="77"/>
    </location>
</feature>
<dbReference type="CDD" id="cd06160">
    <property type="entry name" value="S2P-M50_like_2"/>
    <property type="match status" value="1"/>
</dbReference>
<keyword evidence="9 10" id="KW-0472">Membrane</keyword>
<comment type="similarity">
    <text evidence="3">Belongs to the peptidase M50B family.</text>
</comment>
<feature type="transmembrane region" description="Helical" evidence="10">
    <location>
        <begin position="325"/>
        <end position="349"/>
    </location>
</feature>
<dbReference type="InterPro" id="IPR008915">
    <property type="entry name" value="Peptidase_M50"/>
</dbReference>
<dbReference type="Proteomes" id="UP000757435">
    <property type="component" value="Unassembled WGS sequence"/>
</dbReference>
<dbReference type="AlphaFoldDB" id="A0A951QGK6"/>
<accession>A0A951QGK6</accession>
<keyword evidence="6" id="KW-0378">Hydrolase</keyword>
<evidence type="ECO:0000256" key="8">
    <source>
        <dbReference type="ARBA" id="ARBA00022989"/>
    </source>
</evidence>
<evidence type="ECO:0000313" key="13">
    <source>
        <dbReference type="Proteomes" id="UP000757435"/>
    </source>
</evidence>
<keyword evidence="4 12" id="KW-0645">Protease</keyword>
<dbReference type="PANTHER" id="PTHR31412">
    <property type="entry name" value="ZINC METALLOPROTEASE EGY1"/>
    <property type="match status" value="1"/>
</dbReference>
<dbReference type="GO" id="GO:0016020">
    <property type="term" value="C:membrane"/>
    <property type="evidence" value="ECO:0007669"/>
    <property type="project" value="UniProtKB-SubCell"/>
</dbReference>
<comment type="caution">
    <text evidence="12">The sequence shown here is derived from an EMBL/GenBank/DDBJ whole genome shotgun (WGS) entry which is preliminary data.</text>
</comment>
<dbReference type="InterPro" id="IPR044838">
    <property type="entry name" value="EGY1-like"/>
</dbReference>
<evidence type="ECO:0000256" key="3">
    <source>
        <dbReference type="ARBA" id="ARBA00007931"/>
    </source>
</evidence>
<dbReference type="GO" id="GO:0006508">
    <property type="term" value="P:proteolysis"/>
    <property type="evidence" value="ECO:0007669"/>
    <property type="project" value="UniProtKB-KW"/>
</dbReference>
<evidence type="ECO:0000313" key="12">
    <source>
        <dbReference type="EMBL" id="MBW4660813.1"/>
    </source>
</evidence>
<comment type="cofactor">
    <cofactor evidence="1">
        <name>Zn(2+)</name>
        <dbReference type="ChEBI" id="CHEBI:29105"/>
    </cofactor>
</comment>
<dbReference type="GO" id="GO:0008233">
    <property type="term" value="F:peptidase activity"/>
    <property type="evidence" value="ECO:0007669"/>
    <property type="project" value="UniProtKB-KW"/>
</dbReference>
<comment type="subcellular location">
    <subcellularLocation>
        <location evidence="2">Membrane</location>
        <topology evidence="2">Multi-pass membrane protein</topology>
    </subcellularLocation>
</comment>
<protein>
    <submittedName>
        <fullName evidence="12">Site-2 protease family protein</fullName>
    </submittedName>
</protein>
<feature type="transmembrane region" description="Helical" evidence="10">
    <location>
        <begin position="261"/>
        <end position="282"/>
    </location>
</feature>
<evidence type="ECO:0000256" key="7">
    <source>
        <dbReference type="ARBA" id="ARBA00022946"/>
    </source>
</evidence>
<gene>
    <name evidence="12" type="ORF">KME15_19230</name>
</gene>
<dbReference type="PANTHER" id="PTHR31412:SF0">
    <property type="entry name" value="ZINC METALLOPROTEASE EGY1, CHLOROPLASTIC-RELATED"/>
    <property type="match status" value="1"/>
</dbReference>
<keyword evidence="8 10" id="KW-1133">Transmembrane helix</keyword>
<sequence length="512" mass="56228">MILLLLILIGIFTYFIVQRSVAGITRTPVWLLWLVMMIPAFAWMSWLMVNGSQGNDFHLLLLLSVSFVVSSTLYWVLVQRGRLPAAEVKPTVKPPLDAQPALAALPEPRSPLRPMSREEEASLQTCFPWSIYFLQNIEPRPQALICRGQLRTSPEIAYNTVQKNIEANFSDRFLVVFQEGINGKPFFALVPNPQSKAIPEESGTPIARSSKPERIARPFLAIGLLLATLLTTTLAGVILSRPVQVPPALQMPQTQAEWMTGLPYALALMTILVTHELAHYLMARRHHMRVTLPYLIPVPPANIFPFGTFGAFIQMRSPIPNRKALFDIGIAGPLAGFVVTVPILLWGLAHSTPIPLSEESGLLNFNSFEPTASLLIALFSKLALGNALTAEQALKLHPVAIAGCLGIVLTALNLLPVGSLDGGHIVHAMFGQRVGASIGRISQLLVFVLLILVQQELLIWAVVLFLMPVVDEAALNDVSDLDNRRDFLGLMALFLLVSIILPAPQAIMQIVF</sequence>
<organism evidence="12 13">
    <name type="scientific">Drouetiella hepatica Uher 2000/2452</name>
    <dbReference type="NCBI Taxonomy" id="904376"/>
    <lineage>
        <taxon>Bacteria</taxon>
        <taxon>Bacillati</taxon>
        <taxon>Cyanobacteriota</taxon>
        <taxon>Cyanophyceae</taxon>
        <taxon>Oculatellales</taxon>
        <taxon>Oculatellaceae</taxon>
        <taxon>Drouetiella</taxon>
    </lineage>
</organism>
<keyword evidence="7" id="KW-0809">Transit peptide</keyword>
<feature type="transmembrane region" description="Helical" evidence="10">
    <location>
        <begin position="29"/>
        <end position="47"/>
    </location>
</feature>
<feature type="transmembrane region" description="Helical" evidence="10">
    <location>
        <begin position="487"/>
        <end position="507"/>
    </location>
</feature>
<evidence type="ECO:0000256" key="1">
    <source>
        <dbReference type="ARBA" id="ARBA00001947"/>
    </source>
</evidence>
<evidence type="ECO:0000256" key="6">
    <source>
        <dbReference type="ARBA" id="ARBA00022801"/>
    </source>
</evidence>
<evidence type="ECO:0000256" key="2">
    <source>
        <dbReference type="ARBA" id="ARBA00004141"/>
    </source>
</evidence>
<feature type="transmembrane region" description="Helical" evidence="10">
    <location>
        <begin position="399"/>
        <end position="423"/>
    </location>
</feature>
<dbReference type="EMBL" id="JAHHHD010000026">
    <property type="protein sequence ID" value="MBW4660813.1"/>
    <property type="molecule type" value="Genomic_DNA"/>
</dbReference>
<evidence type="ECO:0000256" key="5">
    <source>
        <dbReference type="ARBA" id="ARBA00022692"/>
    </source>
</evidence>
<evidence type="ECO:0000256" key="10">
    <source>
        <dbReference type="SAM" id="Phobius"/>
    </source>
</evidence>
<evidence type="ECO:0000256" key="4">
    <source>
        <dbReference type="ARBA" id="ARBA00022670"/>
    </source>
</evidence>
<feature type="domain" description="Peptidase M50" evidence="11">
    <location>
        <begin position="264"/>
        <end position="451"/>
    </location>
</feature>
<dbReference type="Pfam" id="PF02163">
    <property type="entry name" value="Peptidase_M50"/>
    <property type="match status" value="1"/>
</dbReference>
<keyword evidence="5 10" id="KW-0812">Transmembrane</keyword>
<feature type="transmembrane region" description="Helical" evidence="10">
    <location>
        <begin position="219"/>
        <end position="240"/>
    </location>
</feature>
<reference evidence="12" key="1">
    <citation type="submission" date="2021-05" db="EMBL/GenBank/DDBJ databases">
        <authorList>
            <person name="Pietrasiak N."/>
            <person name="Ward R."/>
            <person name="Stajich J.E."/>
            <person name="Kurbessoian T."/>
        </authorList>
    </citation>
    <scope>NUCLEOTIDE SEQUENCE</scope>
    <source>
        <strain evidence="12">UHER 2000/2452</strain>
    </source>
</reference>